<keyword evidence="3" id="KW-1185">Reference proteome</keyword>
<gene>
    <name evidence="2" type="ORF">G5714_007762</name>
</gene>
<feature type="compositionally biased region" description="Basic and acidic residues" evidence="1">
    <location>
        <begin position="29"/>
        <end position="39"/>
    </location>
</feature>
<sequence length="149" mass="17254">MAQSRGQMMVELTLKRKYPKTESVTQWNKQDEGRVTRADDSEDEDDDERDATYVPEDEADSDEDGDVNSGQIVCQDQPAASEQTEEGIKRVFQTQLDFLMKKVTLEYLKQLRPGDKGIEREKSSDINSKLCPMMPLNRRQFWENLAEEE</sequence>
<feature type="region of interest" description="Disordered" evidence="1">
    <location>
        <begin position="20"/>
        <end position="85"/>
    </location>
</feature>
<evidence type="ECO:0000313" key="3">
    <source>
        <dbReference type="Proteomes" id="UP000579812"/>
    </source>
</evidence>
<protein>
    <submittedName>
        <fullName evidence="2">Uncharacterized protein</fullName>
    </submittedName>
</protein>
<evidence type="ECO:0000256" key="1">
    <source>
        <dbReference type="SAM" id="MobiDB-lite"/>
    </source>
</evidence>
<feature type="compositionally biased region" description="Acidic residues" evidence="1">
    <location>
        <begin position="40"/>
        <end position="66"/>
    </location>
</feature>
<dbReference type="Proteomes" id="UP000579812">
    <property type="component" value="Unassembled WGS sequence"/>
</dbReference>
<evidence type="ECO:0000313" key="2">
    <source>
        <dbReference type="EMBL" id="KAF4110731.1"/>
    </source>
</evidence>
<feature type="compositionally biased region" description="Polar residues" evidence="1">
    <location>
        <begin position="68"/>
        <end position="82"/>
    </location>
</feature>
<reference evidence="2 3" key="1">
    <citation type="submission" date="2020-04" db="EMBL/GenBank/DDBJ databases">
        <title>Chromosome-level genome assembly of a cyprinid fish Onychostoma macrolepis by integration of Nanopore Sequencing, Bionano and Hi-C technology.</title>
        <authorList>
            <person name="Wang D."/>
        </authorList>
    </citation>
    <scope>NUCLEOTIDE SEQUENCE [LARGE SCALE GENOMIC DNA]</scope>
    <source>
        <strain evidence="2">SWU-2019</strain>
        <tissue evidence="2">Muscle</tissue>
    </source>
</reference>
<proteinExistence type="predicted"/>
<comment type="caution">
    <text evidence="2">The sequence shown here is derived from an EMBL/GenBank/DDBJ whole genome shotgun (WGS) entry which is preliminary data.</text>
</comment>
<name>A0A7J6CUC6_9TELE</name>
<dbReference type="EMBL" id="JAAMOB010000007">
    <property type="protein sequence ID" value="KAF4110731.1"/>
    <property type="molecule type" value="Genomic_DNA"/>
</dbReference>
<dbReference type="AlphaFoldDB" id="A0A7J6CUC6"/>
<accession>A0A7J6CUC6</accession>
<organism evidence="2 3">
    <name type="scientific">Onychostoma macrolepis</name>
    <dbReference type="NCBI Taxonomy" id="369639"/>
    <lineage>
        <taxon>Eukaryota</taxon>
        <taxon>Metazoa</taxon>
        <taxon>Chordata</taxon>
        <taxon>Craniata</taxon>
        <taxon>Vertebrata</taxon>
        <taxon>Euteleostomi</taxon>
        <taxon>Actinopterygii</taxon>
        <taxon>Neopterygii</taxon>
        <taxon>Teleostei</taxon>
        <taxon>Ostariophysi</taxon>
        <taxon>Cypriniformes</taxon>
        <taxon>Cyprinidae</taxon>
        <taxon>Acrossocheilinae</taxon>
        <taxon>Onychostoma</taxon>
    </lineage>
</organism>